<dbReference type="InterPro" id="IPR000626">
    <property type="entry name" value="Ubiquitin-like_dom"/>
</dbReference>
<name>A0A0P1BKY7_9BASI</name>
<accession>A0A0P1BKY7</accession>
<protein>
    <submittedName>
        <fullName evidence="3">Ubiquitin-like proteins</fullName>
    </submittedName>
</protein>
<dbReference type="Pfam" id="PF11976">
    <property type="entry name" value="Rad60-SLD"/>
    <property type="match status" value="1"/>
</dbReference>
<feature type="region of interest" description="Disordered" evidence="1">
    <location>
        <begin position="1"/>
        <end position="23"/>
    </location>
</feature>
<evidence type="ECO:0000259" key="2">
    <source>
        <dbReference type="PROSITE" id="PS50053"/>
    </source>
</evidence>
<dbReference type="Proteomes" id="UP000054845">
    <property type="component" value="Unassembled WGS sequence"/>
</dbReference>
<keyword evidence="4" id="KW-1185">Reference proteome</keyword>
<dbReference type="PANTHER" id="PTHR10562">
    <property type="entry name" value="SMALL UBIQUITIN-RELATED MODIFIER"/>
    <property type="match status" value="1"/>
</dbReference>
<reference evidence="4" key="1">
    <citation type="submission" date="2014-09" db="EMBL/GenBank/DDBJ databases">
        <authorList>
            <person name="Sharma Rahul"/>
            <person name="Thines Marco"/>
        </authorList>
    </citation>
    <scope>NUCLEOTIDE SEQUENCE [LARGE SCALE GENOMIC DNA]</scope>
</reference>
<proteinExistence type="predicted"/>
<dbReference type="PROSITE" id="PS50053">
    <property type="entry name" value="UBIQUITIN_2"/>
    <property type="match status" value="1"/>
</dbReference>
<dbReference type="AlphaFoldDB" id="A0A0P1BKY7"/>
<evidence type="ECO:0000313" key="4">
    <source>
        <dbReference type="Proteomes" id="UP000054845"/>
    </source>
</evidence>
<dbReference type="Gene3D" id="3.10.20.90">
    <property type="entry name" value="Phosphatidylinositol 3-kinase Catalytic Subunit, Chain A, domain 1"/>
    <property type="match status" value="1"/>
</dbReference>
<dbReference type="SMART" id="SM00213">
    <property type="entry name" value="UBQ"/>
    <property type="match status" value="1"/>
</dbReference>
<dbReference type="SUPFAM" id="SSF54236">
    <property type="entry name" value="Ubiquitin-like"/>
    <property type="match status" value="1"/>
</dbReference>
<feature type="domain" description="Ubiquitin-like" evidence="2">
    <location>
        <begin position="19"/>
        <end position="76"/>
    </location>
</feature>
<organism evidence="3 4">
    <name type="scientific">Ceraceosorus bombacis</name>
    <dbReference type="NCBI Taxonomy" id="401625"/>
    <lineage>
        <taxon>Eukaryota</taxon>
        <taxon>Fungi</taxon>
        <taxon>Dikarya</taxon>
        <taxon>Basidiomycota</taxon>
        <taxon>Ustilaginomycotina</taxon>
        <taxon>Exobasidiomycetes</taxon>
        <taxon>Ceraceosorales</taxon>
        <taxon>Ceraceosoraceae</taxon>
        <taxon>Ceraceosorus</taxon>
    </lineage>
</organism>
<dbReference type="STRING" id="401625.A0A0P1BKY7"/>
<dbReference type="InterPro" id="IPR029071">
    <property type="entry name" value="Ubiquitin-like_domsf"/>
</dbReference>
<evidence type="ECO:0000313" key="3">
    <source>
        <dbReference type="EMBL" id="CEH17100.1"/>
    </source>
</evidence>
<dbReference type="InterPro" id="IPR022617">
    <property type="entry name" value="Rad60/SUMO-like_dom"/>
</dbReference>
<evidence type="ECO:0000256" key="1">
    <source>
        <dbReference type="SAM" id="MobiDB-lite"/>
    </source>
</evidence>
<dbReference type="OrthoDB" id="442921at2759"/>
<dbReference type="EMBL" id="CCYA01000254">
    <property type="protein sequence ID" value="CEH17100.1"/>
    <property type="molecule type" value="Genomic_DNA"/>
</dbReference>
<sequence length="106" mass="12006">MAMSDNEAPAPKPEGGEQLNIKVKDGDGNEVFFKVKRNTKLGKLRRAYADRMGKPENTVRFIFDGQRVQDDDTAESTEGWAKKRHQVWTVAHTSHLPLHCRNSLSL</sequence>